<dbReference type="FunFam" id="3.20.20.80:FF:000033">
    <property type="entry name" value="Glucan 1,3-beta-glucosidase A"/>
    <property type="match status" value="1"/>
</dbReference>
<protein>
    <recommendedName>
        <fullName evidence="14">glucan 1,3-beta-glucosidase</fullName>
        <ecNumber evidence="14">3.2.1.58</ecNumber>
    </recommendedName>
    <alternativeName>
        <fullName evidence="15">Exo-1,3-beta-glucanase D</fullName>
    </alternativeName>
</protein>
<dbReference type="Gene3D" id="3.20.20.80">
    <property type="entry name" value="Glycosidases"/>
    <property type="match status" value="1"/>
</dbReference>
<dbReference type="InterPro" id="IPR001547">
    <property type="entry name" value="Glyco_hydro_5"/>
</dbReference>
<dbReference type="EMBL" id="KN840484">
    <property type="protein sequence ID" value="KIP08170.1"/>
    <property type="molecule type" value="Genomic_DNA"/>
</dbReference>
<evidence type="ECO:0000256" key="7">
    <source>
        <dbReference type="ARBA" id="ARBA00022989"/>
    </source>
</evidence>
<evidence type="ECO:0000256" key="9">
    <source>
        <dbReference type="ARBA" id="ARBA00023180"/>
    </source>
</evidence>
<evidence type="ECO:0000256" key="17">
    <source>
        <dbReference type="SAM" id="Phobius"/>
    </source>
</evidence>
<comment type="similarity">
    <text evidence="2">Belongs to the glycosyl hydrolase 5 (cellulase A) family.</text>
</comment>
<feature type="region of interest" description="Disordered" evidence="16">
    <location>
        <begin position="105"/>
        <end position="147"/>
    </location>
</feature>
<dbReference type="PANTHER" id="PTHR31297">
    <property type="entry name" value="GLUCAN ENDO-1,6-BETA-GLUCOSIDASE B"/>
    <property type="match status" value="1"/>
</dbReference>
<evidence type="ECO:0000256" key="2">
    <source>
        <dbReference type="ARBA" id="ARBA00005641"/>
    </source>
</evidence>
<keyword evidence="20" id="KW-1185">Reference proteome</keyword>
<evidence type="ECO:0000256" key="1">
    <source>
        <dbReference type="ARBA" id="ARBA00004401"/>
    </source>
</evidence>
<dbReference type="STRING" id="745531.A0A0C3SBQ2"/>
<dbReference type="EC" id="3.2.1.58" evidence="14"/>
<feature type="compositionally biased region" description="Low complexity" evidence="16">
    <location>
        <begin position="106"/>
        <end position="138"/>
    </location>
</feature>
<evidence type="ECO:0000256" key="15">
    <source>
        <dbReference type="ARBA" id="ARBA00041260"/>
    </source>
</evidence>
<keyword evidence="3" id="KW-1003">Cell membrane</keyword>
<gene>
    <name evidence="19" type="primary">PHLGI69872</name>
    <name evidence="19" type="ORF">PHLGIDRAFT_69872</name>
</gene>
<evidence type="ECO:0000256" key="11">
    <source>
        <dbReference type="ARBA" id="ARBA00023316"/>
    </source>
</evidence>
<evidence type="ECO:0000259" key="18">
    <source>
        <dbReference type="Pfam" id="PF00150"/>
    </source>
</evidence>
<evidence type="ECO:0000256" key="4">
    <source>
        <dbReference type="ARBA" id="ARBA00022692"/>
    </source>
</evidence>
<dbReference type="Pfam" id="PF00150">
    <property type="entry name" value="Cellulase"/>
    <property type="match status" value="1"/>
</dbReference>
<dbReference type="PANTHER" id="PTHR31297:SF34">
    <property type="entry name" value="GLUCAN 1,3-BETA-GLUCOSIDASE 2"/>
    <property type="match status" value="1"/>
</dbReference>
<keyword evidence="10" id="KW-0326">Glycosidase</keyword>
<dbReference type="GO" id="GO:0009986">
    <property type="term" value="C:cell surface"/>
    <property type="evidence" value="ECO:0007669"/>
    <property type="project" value="TreeGrafter"/>
</dbReference>
<dbReference type="HOGENOM" id="CLU_004624_6_1_1"/>
<evidence type="ECO:0000256" key="12">
    <source>
        <dbReference type="ARBA" id="ARBA00036824"/>
    </source>
</evidence>
<keyword evidence="11" id="KW-0961">Cell wall biogenesis/degradation</keyword>
<evidence type="ECO:0000256" key="13">
    <source>
        <dbReference type="ARBA" id="ARBA00037126"/>
    </source>
</evidence>
<keyword evidence="8 17" id="KW-0472">Membrane</keyword>
<evidence type="ECO:0000256" key="14">
    <source>
        <dbReference type="ARBA" id="ARBA00038929"/>
    </source>
</evidence>
<proteinExistence type="inferred from homology"/>
<evidence type="ECO:0000256" key="3">
    <source>
        <dbReference type="ARBA" id="ARBA00022475"/>
    </source>
</evidence>
<evidence type="ECO:0000313" key="19">
    <source>
        <dbReference type="EMBL" id="KIP08170.1"/>
    </source>
</evidence>
<comment type="catalytic activity">
    <reaction evidence="12">
        <text>Successive hydrolysis of beta-D-glucose units from the non-reducing ends of (1-&gt;3)-beta-D-glucans, releasing alpha-glucose.</text>
        <dbReference type="EC" id="3.2.1.58"/>
    </reaction>
</comment>
<evidence type="ECO:0000256" key="5">
    <source>
        <dbReference type="ARBA" id="ARBA00022801"/>
    </source>
</evidence>
<evidence type="ECO:0000256" key="8">
    <source>
        <dbReference type="ARBA" id="ARBA00023136"/>
    </source>
</evidence>
<dbReference type="GO" id="GO:0005886">
    <property type="term" value="C:plasma membrane"/>
    <property type="evidence" value="ECO:0007669"/>
    <property type="project" value="UniProtKB-SubCell"/>
</dbReference>
<feature type="region of interest" description="Disordered" evidence="16">
    <location>
        <begin position="1"/>
        <end position="22"/>
    </location>
</feature>
<keyword evidence="4 17" id="KW-0812">Transmembrane</keyword>
<name>A0A0C3SBQ2_PHLG1</name>
<dbReference type="AlphaFoldDB" id="A0A0C3SBQ2"/>
<organism evidence="19 20">
    <name type="scientific">Phlebiopsis gigantea (strain 11061_1 CR5-6)</name>
    <name type="common">White-rot fungus</name>
    <name type="synonym">Peniophora gigantea</name>
    <dbReference type="NCBI Taxonomy" id="745531"/>
    <lineage>
        <taxon>Eukaryota</taxon>
        <taxon>Fungi</taxon>
        <taxon>Dikarya</taxon>
        <taxon>Basidiomycota</taxon>
        <taxon>Agaricomycotina</taxon>
        <taxon>Agaricomycetes</taxon>
        <taxon>Polyporales</taxon>
        <taxon>Phanerochaetaceae</taxon>
        <taxon>Phlebiopsis</taxon>
    </lineage>
</organism>
<reference evidence="19 20" key="1">
    <citation type="journal article" date="2014" name="PLoS Genet.">
        <title>Analysis of the Phlebiopsis gigantea genome, transcriptome and secretome provides insight into its pioneer colonization strategies of wood.</title>
        <authorList>
            <person name="Hori C."/>
            <person name="Ishida T."/>
            <person name="Igarashi K."/>
            <person name="Samejima M."/>
            <person name="Suzuki H."/>
            <person name="Master E."/>
            <person name="Ferreira P."/>
            <person name="Ruiz-Duenas F.J."/>
            <person name="Held B."/>
            <person name="Canessa P."/>
            <person name="Larrondo L.F."/>
            <person name="Schmoll M."/>
            <person name="Druzhinina I.S."/>
            <person name="Kubicek C.P."/>
            <person name="Gaskell J.A."/>
            <person name="Kersten P."/>
            <person name="St John F."/>
            <person name="Glasner J."/>
            <person name="Sabat G."/>
            <person name="Splinter BonDurant S."/>
            <person name="Syed K."/>
            <person name="Yadav J."/>
            <person name="Mgbeahuruike A.C."/>
            <person name="Kovalchuk A."/>
            <person name="Asiegbu F.O."/>
            <person name="Lackner G."/>
            <person name="Hoffmeister D."/>
            <person name="Rencoret J."/>
            <person name="Gutierrez A."/>
            <person name="Sun H."/>
            <person name="Lindquist E."/>
            <person name="Barry K."/>
            <person name="Riley R."/>
            <person name="Grigoriev I.V."/>
            <person name="Henrissat B."/>
            <person name="Kues U."/>
            <person name="Berka R.M."/>
            <person name="Martinez A.T."/>
            <person name="Covert S.F."/>
            <person name="Blanchette R.A."/>
            <person name="Cullen D."/>
        </authorList>
    </citation>
    <scope>NUCLEOTIDE SEQUENCE [LARGE SCALE GENOMIC DNA]</scope>
    <source>
        <strain evidence="19 20">11061_1 CR5-6</strain>
    </source>
</reference>
<accession>A0A0C3SBQ2</accession>
<dbReference type="GO" id="GO:0071555">
    <property type="term" value="P:cell wall organization"/>
    <property type="evidence" value="ECO:0007669"/>
    <property type="project" value="UniProtKB-KW"/>
</dbReference>
<evidence type="ECO:0000313" key="20">
    <source>
        <dbReference type="Proteomes" id="UP000053257"/>
    </source>
</evidence>
<dbReference type="SUPFAM" id="SSF51445">
    <property type="entry name" value="(Trans)glycosidases"/>
    <property type="match status" value="1"/>
</dbReference>
<dbReference type="InterPro" id="IPR050386">
    <property type="entry name" value="Glycosyl_hydrolase_5"/>
</dbReference>
<keyword evidence="7 17" id="KW-1133">Transmembrane helix</keyword>
<keyword evidence="5 19" id="KW-0378">Hydrolase</keyword>
<dbReference type="GO" id="GO:0004338">
    <property type="term" value="F:glucan exo-1,3-beta-glucosidase activity"/>
    <property type="evidence" value="ECO:0007669"/>
    <property type="project" value="UniProtKB-EC"/>
</dbReference>
<keyword evidence="9" id="KW-0325">Glycoprotein</keyword>
<comment type="subcellular location">
    <subcellularLocation>
        <location evidence="1">Cell membrane</location>
        <topology evidence="1">Single-pass type II membrane protein</topology>
    </subcellularLocation>
</comment>
<feature type="compositionally biased region" description="Polar residues" evidence="16">
    <location>
        <begin position="1"/>
        <end position="20"/>
    </location>
</feature>
<comment type="function">
    <text evidence="13">Glucosidase involved in the degradation of cellulosic biomass. Active on lichenan.</text>
</comment>
<evidence type="ECO:0000256" key="16">
    <source>
        <dbReference type="SAM" id="MobiDB-lite"/>
    </source>
</evidence>
<dbReference type="Proteomes" id="UP000053257">
    <property type="component" value="Unassembled WGS sequence"/>
</dbReference>
<dbReference type="GO" id="GO:0005576">
    <property type="term" value="C:extracellular region"/>
    <property type="evidence" value="ECO:0007669"/>
    <property type="project" value="TreeGrafter"/>
</dbReference>
<dbReference type="OrthoDB" id="62120at2759"/>
<dbReference type="GO" id="GO:0009251">
    <property type="term" value="P:glucan catabolic process"/>
    <property type="evidence" value="ECO:0007669"/>
    <property type="project" value="TreeGrafter"/>
</dbReference>
<dbReference type="InterPro" id="IPR017853">
    <property type="entry name" value="GH"/>
</dbReference>
<evidence type="ECO:0000256" key="10">
    <source>
        <dbReference type="ARBA" id="ARBA00023295"/>
    </source>
</evidence>
<keyword evidence="6" id="KW-0735">Signal-anchor</keyword>
<feature type="transmembrane region" description="Helical" evidence="17">
    <location>
        <begin position="74"/>
        <end position="97"/>
    </location>
</feature>
<feature type="domain" description="Glycoside hydrolase family 5" evidence="18">
    <location>
        <begin position="244"/>
        <end position="408"/>
    </location>
</feature>
<evidence type="ECO:0000256" key="6">
    <source>
        <dbReference type="ARBA" id="ARBA00022968"/>
    </source>
</evidence>
<sequence length="725" mass="78507">MDSDKQSSVYGLNPQGQSRDTAYYSLQYRDDPHDADFTDSPAGVNRGAMQSSPYLSEKRNAYAAPRARSRRRMWIIGAVVAAVVAIIVIVVAIYFAVIKPHQDNNDSVSGDASKGGSKGSQTSSSSAASPSSSSKPSQLVVTGGDGSKVTMDDGTTFTYSNSFGGYWYWDENDPFNNGARAQSWSPALNETFNYGVDKVRGVNLGGWLNTEPFIVPALYEKYINASIVAVDEWTLSQNMAADTANGGLNQLEEHYKTFITEQDFAQIAGAGLNWVRIPLPYWAIEVRDNEPFLAKTCWTYFLKAVQWARKYGIRINLDLHALPGSQNGWNHSGRLGTINLLNGPMGLANAQRSLDYIRVLAEFISQPEYKDVIAMFGVTNEPQAPIFGQENLARYYMQAYDIVRTASGVGAGNGPFISFHDGFKGLPAWAGFFPHSDRTSLDIHPYLCFSDQSSKGYDSFATTPCTAWGGVQNDSMSAYGFTTAGEFSNAINDCGLWVNGVNLGTRYEGNYPGGPWPVIGTCDQWTDYTQWSATMKSEIKQFALASMDALQNYFFWTWKIGNSSVTGKVESPAWSYQLGLQEGWMPTDPREALGTCGNSDPWVGSLESWQTGGSGAGQIPATFTSSYAWPPTLISNAGAATLLPSYTQTGPIPTLPAPTFTKTSGGAVDAGSGWLNTADNSGFAVPIPTCSYLDPWVGSADPPSPLCSGAARRDAIPEPVITPAH</sequence>